<evidence type="ECO:0000313" key="3">
    <source>
        <dbReference type="EMBL" id="CEG07560.1"/>
    </source>
</evidence>
<dbReference type="Proteomes" id="UP000035762">
    <property type="component" value="Unassembled WGS sequence"/>
</dbReference>
<dbReference type="SUPFAM" id="SSF52266">
    <property type="entry name" value="SGNH hydrolase"/>
    <property type="match status" value="1"/>
</dbReference>
<feature type="domain" description="SGNH hydrolase-type esterase" evidence="2">
    <location>
        <begin position="28"/>
        <end position="166"/>
    </location>
</feature>
<evidence type="ECO:0000256" key="1">
    <source>
        <dbReference type="SAM" id="SignalP"/>
    </source>
</evidence>
<sequence length="177" mass="17920">MKGWVLGVAAAAALFATAAQGAEVNIVALGASNTYGSGRGRTNGGVPSSQAYPAQLQRLLAAKGVSAHVANAGIPGDTTGGMLARLNSAVPNGTSIVILQPGGNDARRGEGASRQGNIAEIKHRLAARHIKVIMLGHLGQIAPKNTRDPDGQHFNAQGHAAFAAWLAPQVIAAARGQ</sequence>
<comment type="caution">
    <text evidence="3">The sequence shown here is derived from an EMBL/GenBank/DDBJ whole genome shotgun (WGS) entry which is preliminary data.</text>
</comment>
<dbReference type="EMBL" id="CCAZ020000001">
    <property type="protein sequence ID" value="CEG07560.1"/>
    <property type="molecule type" value="Genomic_DNA"/>
</dbReference>
<dbReference type="PANTHER" id="PTHR30383:SF24">
    <property type="entry name" value="THIOESTERASE 1_PROTEASE 1_LYSOPHOSPHOLIPASE L1"/>
    <property type="match status" value="1"/>
</dbReference>
<dbReference type="AlphaFoldDB" id="A0A090MJ70"/>
<feature type="chain" id="PRO_5001859890" evidence="1">
    <location>
        <begin position="22"/>
        <end position="177"/>
    </location>
</feature>
<evidence type="ECO:0000259" key="2">
    <source>
        <dbReference type="Pfam" id="PF13472"/>
    </source>
</evidence>
<proteinExistence type="predicted"/>
<feature type="signal peptide" evidence="1">
    <location>
        <begin position="1"/>
        <end position="21"/>
    </location>
</feature>
<dbReference type="InterPro" id="IPR051532">
    <property type="entry name" value="Ester_Hydrolysis_Enzymes"/>
</dbReference>
<name>A0A090MJ70_AFIFE</name>
<dbReference type="RefSeq" id="WP_048755803.1">
    <property type="nucleotide sequence ID" value="NZ_CCAZ020000001.1"/>
</dbReference>
<keyword evidence="4" id="KW-1185">Reference proteome</keyword>
<dbReference type="OrthoDB" id="8227335at2"/>
<dbReference type="GO" id="GO:0004622">
    <property type="term" value="F:phosphatidylcholine lysophospholipase activity"/>
    <property type="evidence" value="ECO:0007669"/>
    <property type="project" value="TreeGrafter"/>
</dbReference>
<evidence type="ECO:0000313" key="4">
    <source>
        <dbReference type="Proteomes" id="UP000035762"/>
    </source>
</evidence>
<accession>A0A090MJ70</accession>
<organism evidence="3 4">
    <name type="scientific">Afipia felis</name>
    <name type="common">Cat scratch disease bacillus</name>
    <dbReference type="NCBI Taxonomy" id="1035"/>
    <lineage>
        <taxon>Bacteria</taxon>
        <taxon>Pseudomonadati</taxon>
        <taxon>Pseudomonadota</taxon>
        <taxon>Alphaproteobacteria</taxon>
        <taxon>Hyphomicrobiales</taxon>
        <taxon>Nitrobacteraceae</taxon>
        <taxon>Afipia</taxon>
    </lineage>
</organism>
<dbReference type="STRING" id="1035.BN961_00953"/>
<protein>
    <submittedName>
        <fullName evidence="3">Esterase TesA</fullName>
    </submittedName>
</protein>
<gene>
    <name evidence="3" type="primary">tesA</name>
    <name evidence="3" type="ORF">BN961_00953</name>
</gene>
<dbReference type="InterPro" id="IPR013830">
    <property type="entry name" value="SGNH_hydro"/>
</dbReference>
<dbReference type="Gene3D" id="3.40.50.1110">
    <property type="entry name" value="SGNH hydrolase"/>
    <property type="match status" value="1"/>
</dbReference>
<reference evidence="3 4" key="1">
    <citation type="journal article" date="2014" name="Genome Announc.">
        <title>Genome Sequence of Afipia felis Strain 76713, Isolated in Hospital Water Using an Amoeba Co-Culture Procedure.</title>
        <authorList>
            <person name="Benamar S."/>
            <person name="La Scola B."/>
            <person name="Croce O."/>
        </authorList>
    </citation>
    <scope>NUCLEOTIDE SEQUENCE [LARGE SCALE GENOMIC DNA]</scope>
    <source>
        <strain evidence="3 4">76713</strain>
    </source>
</reference>
<keyword evidence="1" id="KW-0732">Signal</keyword>
<dbReference type="InterPro" id="IPR036514">
    <property type="entry name" value="SGNH_hydro_sf"/>
</dbReference>
<dbReference type="Pfam" id="PF13472">
    <property type="entry name" value="Lipase_GDSL_2"/>
    <property type="match status" value="1"/>
</dbReference>
<dbReference type="PANTHER" id="PTHR30383">
    <property type="entry name" value="THIOESTERASE 1/PROTEASE 1/LYSOPHOSPHOLIPASE L1"/>
    <property type="match status" value="1"/>
</dbReference>